<dbReference type="RefSeq" id="WP_245908734.1">
    <property type="nucleotide sequence ID" value="NZ_PVZG01000036.1"/>
</dbReference>
<protein>
    <recommendedName>
        <fullName evidence="3">Alpha/beta hydrolase family protein</fullName>
    </recommendedName>
</protein>
<comment type="caution">
    <text evidence="1">The sequence shown here is derived from an EMBL/GenBank/DDBJ whole genome shotgun (WGS) entry which is preliminary data.</text>
</comment>
<keyword evidence="2" id="KW-1185">Reference proteome</keyword>
<reference evidence="1 2" key="1">
    <citation type="submission" date="2018-03" db="EMBL/GenBank/DDBJ databases">
        <title>Genomic Encyclopedia of Archaeal and Bacterial Type Strains, Phase II (KMG-II): from individual species to whole genera.</title>
        <authorList>
            <person name="Goeker M."/>
        </authorList>
    </citation>
    <scope>NUCLEOTIDE SEQUENCE [LARGE SCALE GENOMIC DNA]</scope>
    <source>
        <strain evidence="1 2">DSM 45348</strain>
    </source>
</reference>
<sequence>MLWRQWSPTWPFGEDTYARTAASFDNPDFVDVVVHSYRHAFGLADGDPAHADLERRLAERPRITVPAVTLDGVHDPLRPDGTADQAGMFAARHEHRVVDAGHNLPQEAPAAFADAVLTVRSWTGPVRR</sequence>
<dbReference type="EMBL" id="PVZG01000036">
    <property type="protein sequence ID" value="PRY19241.1"/>
    <property type="molecule type" value="Genomic_DNA"/>
</dbReference>
<gene>
    <name evidence="1" type="ORF">CLV70_1364</name>
</gene>
<organism evidence="1 2">
    <name type="scientific">Pseudosporangium ferrugineum</name>
    <dbReference type="NCBI Taxonomy" id="439699"/>
    <lineage>
        <taxon>Bacteria</taxon>
        <taxon>Bacillati</taxon>
        <taxon>Actinomycetota</taxon>
        <taxon>Actinomycetes</taxon>
        <taxon>Micromonosporales</taxon>
        <taxon>Micromonosporaceae</taxon>
        <taxon>Pseudosporangium</taxon>
    </lineage>
</organism>
<dbReference type="AlphaFoldDB" id="A0A2T0RDL8"/>
<dbReference type="InterPro" id="IPR029058">
    <property type="entry name" value="AB_hydrolase_fold"/>
</dbReference>
<evidence type="ECO:0008006" key="3">
    <source>
        <dbReference type="Google" id="ProtNLM"/>
    </source>
</evidence>
<dbReference type="Proteomes" id="UP000239209">
    <property type="component" value="Unassembled WGS sequence"/>
</dbReference>
<proteinExistence type="predicted"/>
<accession>A0A2T0RDL8</accession>
<dbReference type="Gene3D" id="3.40.50.1820">
    <property type="entry name" value="alpha/beta hydrolase"/>
    <property type="match status" value="1"/>
</dbReference>
<evidence type="ECO:0000313" key="2">
    <source>
        <dbReference type="Proteomes" id="UP000239209"/>
    </source>
</evidence>
<dbReference type="SUPFAM" id="SSF53474">
    <property type="entry name" value="alpha/beta-Hydrolases"/>
    <property type="match status" value="1"/>
</dbReference>
<evidence type="ECO:0000313" key="1">
    <source>
        <dbReference type="EMBL" id="PRY19241.1"/>
    </source>
</evidence>
<name>A0A2T0RDL8_9ACTN</name>